<organism evidence="4 5">
    <name type="scientific">[Candida] railenensis</name>
    <dbReference type="NCBI Taxonomy" id="45579"/>
    <lineage>
        <taxon>Eukaryota</taxon>
        <taxon>Fungi</taxon>
        <taxon>Dikarya</taxon>
        <taxon>Ascomycota</taxon>
        <taxon>Saccharomycotina</taxon>
        <taxon>Pichiomycetes</taxon>
        <taxon>Debaryomycetaceae</taxon>
        <taxon>Kurtzmaniella</taxon>
    </lineage>
</organism>
<comment type="caution">
    <text evidence="4">The sequence shown here is derived from an EMBL/GenBank/DDBJ whole genome shotgun (WGS) entry which is preliminary data.</text>
</comment>
<keyword evidence="5" id="KW-1185">Reference proteome</keyword>
<dbReference type="InterPro" id="IPR048364">
    <property type="entry name" value="Hikeshi-like_C"/>
</dbReference>
<dbReference type="Proteomes" id="UP000837801">
    <property type="component" value="Unassembled WGS sequence"/>
</dbReference>
<proteinExistence type="inferred from homology"/>
<evidence type="ECO:0000313" key="5">
    <source>
        <dbReference type="Proteomes" id="UP000837801"/>
    </source>
</evidence>
<feature type="domain" description="Hikeshi-like N-terminal" evidence="2">
    <location>
        <begin position="5"/>
        <end position="140"/>
    </location>
</feature>
<evidence type="ECO:0000256" key="1">
    <source>
        <dbReference type="ARBA" id="ARBA00006623"/>
    </source>
</evidence>
<dbReference type="EMBL" id="CAKXYY010000018">
    <property type="protein sequence ID" value="CAH2354678.1"/>
    <property type="molecule type" value="Genomic_DNA"/>
</dbReference>
<dbReference type="GO" id="GO:0006606">
    <property type="term" value="P:protein import into nucleus"/>
    <property type="evidence" value="ECO:0007669"/>
    <property type="project" value="TreeGrafter"/>
</dbReference>
<feature type="domain" description="Hikeshi-like C-terminal" evidence="3">
    <location>
        <begin position="167"/>
        <end position="218"/>
    </location>
</feature>
<dbReference type="GO" id="GO:0061608">
    <property type="term" value="F:nuclear import signal receptor activity"/>
    <property type="evidence" value="ECO:0007669"/>
    <property type="project" value="TreeGrafter"/>
</dbReference>
<dbReference type="GO" id="GO:0005634">
    <property type="term" value="C:nucleus"/>
    <property type="evidence" value="ECO:0007669"/>
    <property type="project" value="TreeGrafter"/>
</dbReference>
<dbReference type="AlphaFoldDB" id="A0A9P0W0L1"/>
<dbReference type="InterPro" id="IPR008493">
    <property type="entry name" value="Hikeshi-like_N"/>
</dbReference>
<dbReference type="PANTHER" id="PTHR12925:SF0">
    <property type="entry name" value="PROTEIN HIKESHI"/>
    <property type="match status" value="1"/>
</dbReference>
<evidence type="ECO:0000259" key="2">
    <source>
        <dbReference type="Pfam" id="PF05603"/>
    </source>
</evidence>
<dbReference type="Pfam" id="PF05603">
    <property type="entry name" value="Hikeshi-like_N"/>
    <property type="match status" value="1"/>
</dbReference>
<reference evidence="4" key="1">
    <citation type="submission" date="2022-03" db="EMBL/GenBank/DDBJ databases">
        <authorList>
            <person name="Legras J.-L."/>
            <person name="Devillers H."/>
            <person name="Grondin C."/>
        </authorList>
    </citation>
    <scope>NUCLEOTIDE SEQUENCE</scope>
    <source>
        <strain evidence="4">CLIB 1423</strain>
    </source>
</reference>
<dbReference type="Pfam" id="PF21057">
    <property type="entry name" value="Hikeshi-like_C"/>
    <property type="match status" value="1"/>
</dbReference>
<comment type="similarity">
    <text evidence="1">Belongs to the OPI10 family.</text>
</comment>
<dbReference type="GO" id="GO:0005829">
    <property type="term" value="C:cytosol"/>
    <property type="evidence" value="ECO:0007669"/>
    <property type="project" value="TreeGrafter"/>
</dbReference>
<gene>
    <name evidence="4" type="ORF">CLIB1423_18S01200</name>
</gene>
<dbReference type="PANTHER" id="PTHR12925">
    <property type="entry name" value="HIKESHI FAMILY MEMBER"/>
    <property type="match status" value="1"/>
</dbReference>
<name>A0A9P0W0L1_9ASCO</name>
<evidence type="ECO:0000313" key="4">
    <source>
        <dbReference type="EMBL" id="CAH2354678.1"/>
    </source>
</evidence>
<protein>
    <submittedName>
        <fullName evidence="4">Protein Opi10p</fullName>
    </submittedName>
</protein>
<evidence type="ECO:0000259" key="3">
    <source>
        <dbReference type="Pfam" id="PF21057"/>
    </source>
</evidence>
<sequence length="219" mass="23821">MFGVICSGRPIQLANQVETTKYVINITNASNISHIALFLLPQTEFTDPNFTGLVYIQLPNSPDFKLLGGINPNKPSAIYKLNNNNASAKTGDQIDDVEMNIDNANINGAGGADLNSVINIGISIEPTPQAELLIQQEKAKQQQLSAGNSSALVPTPKPSSTKFQPSDVAVLANRIVTHAYNYLGSFIDSQGKVPMKAFDTWWDKFKTKLQNNPGFLDEL</sequence>
<dbReference type="InterPro" id="IPR031318">
    <property type="entry name" value="OPI10"/>
</dbReference>
<dbReference type="OrthoDB" id="10248398at2759"/>
<accession>A0A9P0W0L1</accession>